<evidence type="ECO:0000313" key="2">
    <source>
        <dbReference type="Proteomes" id="UP001057455"/>
    </source>
</evidence>
<comment type="caution">
    <text evidence="1">The sequence shown here is derived from an EMBL/GenBank/DDBJ whole genome shotgun (WGS) entry which is preliminary data.</text>
</comment>
<keyword evidence="2" id="KW-1185">Reference proteome</keyword>
<evidence type="ECO:0000313" key="1">
    <source>
        <dbReference type="EMBL" id="GFE55289.1"/>
    </source>
</evidence>
<dbReference type="OrthoDB" id="436833at2759"/>
<dbReference type="Proteomes" id="UP001057455">
    <property type="component" value="Unassembled WGS sequence"/>
</dbReference>
<sequence length="327" mass="37509">MDKLSHFDDLLNYCLDHRESLGKRDMIASLSYMRSLRHFSLSSPQLREYSDFICSNLPNFGTSVHLVIHRFAVLGYNPALLRIYEDYLKNHLEDMSLKQLCLIGWTAAYFYRTDTASLTDASLLLWSFAKIERRVPHEIGALRKNIFQTLESVVTALRDPDSDLDNVSSIYLDTDRSFYCNITHDLCMSAKALAVLVPRDKRSIKRHIELLLEISRLGKLSLTAQGITSLWEAMCLGGITDHSVVDELCEASRYLRLDHSFNSNMLCAILRSIRKLGIHDARIIYQIVHWLEKRAVQMHAPQMFSAICNLEAMGITHEKAWKQLGIT</sequence>
<gene>
    <name evidence="1" type="ORF">BaOVIS_026930</name>
</gene>
<reference evidence="1" key="1">
    <citation type="submission" date="2019-12" db="EMBL/GenBank/DDBJ databases">
        <title>Genome sequence of Babesia ovis.</title>
        <authorList>
            <person name="Yamagishi J."/>
            <person name="Sevinc F."/>
            <person name="Xuan X."/>
        </authorList>
    </citation>
    <scope>NUCLEOTIDE SEQUENCE</scope>
    <source>
        <strain evidence="1">Selcuk</strain>
    </source>
</reference>
<name>A0A9W5WVW1_BABOV</name>
<protein>
    <submittedName>
        <fullName evidence="1">Uncharacterized protein</fullName>
    </submittedName>
</protein>
<accession>A0A9W5WVW1</accession>
<proteinExistence type="predicted"/>
<organism evidence="1 2">
    <name type="scientific">Babesia ovis</name>
    <dbReference type="NCBI Taxonomy" id="5869"/>
    <lineage>
        <taxon>Eukaryota</taxon>
        <taxon>Sar</taxon>
        <taxon>Alveolata</taxon>
        <taxon>Apicomplexa</taxon>
        <taxon>Aconoidasida</taxon>
        <taxon>Piroplasmida</taxon>
        <taxon>Babesiidae</taxon>
        <taxon>Babesia</taxon>
    </lineage>
</organism>
<dbReference type="AlphaFoldDB" id="A0A9W5WVW1"/>
<dbReference type="EMBL" id="BLIY01000018">
    <property type="protein sequence ID" value="GFE55289.1"/>
    <property type="molecule type" value="Genomic_DNA"/>
</dbReference>